<keyword evidence="3" id="KW-0597">Phosphoprotein</keyword>
<dbReference type="PANTHER" id="PTHR45527:SF1">
    <property type="entry name" value="FATTY ACID SYNTHASE"/>
    <property type="match status" value="1"/>
</dbReference>
<evidence type="ECO:0000313" key="6">
    <source>
        <dbReference type="EMBL" id="TDC84758.1"/>
    </source>
</evidence>
<dbReference type="CDD" id="cd12117">
    <property type="entry name" value="A_NRPS_Srf_like"/>
    <property type="match status" value="1"/>
</dbReference>
<protein>
    <submittedName>
        <fullName evidence="6">Amino acid adenylation domain-containing protein</fullName>
    </submittedName>
</protein>
<keyword evidence="2" id="KW-0596">Phosphopantetheine</keyword>
<dbReference type="Gene3D" id="3.40.50.980">
    <property type="match status" value="2"/>
</dbReference>
<name>A0A4R4U0V0_9ACTN</name>
<dbReference type="AlphaFoldDB" id="A0A4R4U0V0"/>
<dbReference type="InterPro" id="IPR000873">
    <property type="entry name" value="AMP-dep_synth/lig_dom"/>
</dbReference>
<dbReference type="Gene3D" id="3.30.559.10">
    <property type="entry name" value="Chloramphenicol acetyltransferase-like domain"/>
    <property type="match status" value="1"/>
</dbReference>
<dbReference type="GO" id="GO:0008610">
    <property type="term" value="P:lipid biosynthetic process"/>
    <property type="evidence" value="ECO:0007669"/>
    <property type="project" value="UniProtKB-ARBA"/>
</dbReference>
<dbReference type="SUPFAM" id="SSF52777">
    <property type="entry name" value="CoA-dependent acyltransferases"/>
    <property type="match status" value="2"/>
</dbReference>
<comment type="caution">
    <text evidence="6">The sequence shown here is derived from an EMBL/GenBank/DDBJ whole genome shotgun (WGS) entry which is preliminary data.</text>
</comment>
<dbReference type="Pfam" id="PF13193">
    <property type="entry name" value="AMP-binding_C"/>
    <property type="match status" value="1"/>
</dbReference>
<evidence type="ECO:0000256" key="1">
    <source>
        <dbReference type="ARBA" id="ARBA00001957"/>
    </source>
</evidence>
<dbReference type="SUPFAM" id="SSF47336">
    <property type="entry name" value="ACP-like"/>
    <property type="match status" value="1"/>
</dbReference>
<dbReference type="InterPro" id="IPR001242">
    <property type="entry name" value="Condensation_dom"/>
</dbReference>
<proteinExistence type="predicted"/>
<dbReference type="Gene3D" id="3.30.300.30">
    <property type="match status" value="1"/>
</dbReference>
<evidence type="ECO:0000256" key="3">
    <source>
        <dbReference type="ARBA" id="ARBA00022553"/>
    </source>
</evidence>
<dbReference type="InterPro" id="IPR020806">
    <property type="entry name" value="PKS_PP-bd"/>
</dbReference>
<dbReference type="Gene3D" id="2.30.38.10">
    <property type="entry name" value="Luciferase, Domain 3"/>
    <property type="match status" value="1"/>
</dbReference>
<dbReference type="PROSITE" id="PS00455">
    <property type="entry name" value="AMP_BINDING"/>
    <property type="match status" value="1"/>
</dbReference>
<dbReference type="RefSeq" id="WP_132606701.1">
    <property type="nucleotide sequence ID" value="NZ_SMKO01000330.1"/>
</dbReference>
<dbReference type="GO" id="GO:0044550">
    <property type="term" value="P:secondary metabolite biosynthetic process"/>
    <property type="evidence" value="ECO:0007669"/>
    <property type="project" value="TreeGrafter"/>
</dbReference>
<evidence type="ECO:0000256" key="4">
    <source>
        <dbReference type="SAM" id="MobiDB-lite"/>
    </source>
</evidence>
<dbReference type="PANTHER" id="PTHR45527">
    <property type="entry name" value="NONRIBOSOMAL PEPTIDE SYNTHETASE"/>
    <property type="match status" value="1"/>
</dbReference>
<dbReference type="GO" id="GO:0003824">
    <property type="term" value="F:catalytic activity"/>
    <property type="evidence" value="ECO:0007669"/>
    <property type="project" value="InterPro"/>
</dbReference>
<feature type="domain" description="Carrier" evidence="5">
    <location>
        <begin position="724"/>
        <end position="799"/>
    </location>
</feature>
<dbReference type="GO" id="GO:0031177">
    <property type="term" value="F:phosphopantetheine binding"/>
    <property type="evidence" value="ECO:0007669"/>
    <property type="project" value="InterPro"/>
</dbReference>
<dbReference type="PROSITE" id="PS00012">
    <property type="entry name" value="PHOSPHOPANTETHEINE"/>
    <property type="match status" value="1"/>
</dbReference>
<dbReference type="InterPro" id="IPR023213">
    <property type="entry name" value="CAT-like_dom_sf"/>
</dbReference>
<keyword evidence="7" id="KW-1185">Reference proteome</keyword>
<dbReference type="SUPFAM" id="SSF56801">
    <property type="entry name" value="Acetyl-CoA synthetase-like"/>
    <property type="match status" value="1"/>
</dbReference>
<dbReference type="Gene3D" id="3.30.559.30">
    <property type="entry name" value="Nonribosomal peptide synthetase, condensation domain"/>
    <property type="match status" value="1"/>
</dbReference>
<feature type="region of interest" description="Disordered" evidence="4">
    <location>
        <begin position="303"/>
        <end position="372"/>
    </location>
</feature>
<dbReference type="PROSITE" id="PS50075">
    <property type="entry name" value="CARRIER"/>
    <property type="match status" value="1"/>
</dbReference>
<organism evidence="6 7">
    <name type="scientific">Nonomuraea deserti</name>
    <dbReference type="NCBI Taxonomy" id="1848322"/>
    <lineage>
        <taxon>Bacteria</taxon>
        <taxon>Bacillati</taxon>
        <taxon>Actinomycetota</taxon>
        <taxon>Actinomycetes</taxon>
        <taxon>Streptosporangiales</taxon>
        <taxon>Streptosporangiaceae</taxon>
        <taxon>Nonomuraea</taxon>
    </lineage>
</organism>
<comment type="cofactor">
    <cofactor evidence="1">
        <name>pantetheine 4'-phosphate</name>
        <dbReference type="ChEBI" id="CHEBI:47942"/>
    </cofactor>
</comment>
<dbReference type="GO" id="GO:0005737">
    <property type="term" value="C:cytoplasm"/>
    <property type="evidence" value="ECO:0007669"/>
    <property type="project" value="TreeGrafter"/>
</dbReference>
<dbReference type="Gene3D" id="1.10.1200.10">
    <property type="entry name" value="ACP-like"/>
    <property type="match status" value="1"/>
</dbReference>
<evidence type="ECO:0000313" key="7">
    <source>
        <dbReference type="Proteomes" id="UP000295258"/>
    </source>
</evidence>
<reference evidence="6 7" key="1">
    <citation type="submission" date="2019-03" db="EMBL/GenBank/DDBJ databases">
        <title>Draft genome sequences of novel Actinobacteria.</title>
        <authorList>
            <person name="Sahin N."/>
            <person name="Ay H."/>
            <person name="Saygin H."/>
        </authorList>
    </citation>
    <scope>NUCLEOTIDE SEQUENCE [LARGE SCALE GENOMIC DNA]</scope>
    <source>
        <strain evidence="6 7">KC310</strain>
    </source>
</reference>
<dbReference type="EMBL" id="SMKO01000330">
    <property type="protein sequence ID" value="TDC84758.1"/>
    <property type="molecule type" value="Genomic_DNA"/>
</dbReference>
<dbReference type="InterPro" id="IPR025110">
    <property type="entry name" value="AMP-bd_C"/>
</dbReference>
<dbReference type="InterPro" id="IPR036736">
    <property type="entry name" value="ACP-like_sf"/>
</dbReference>
<dbReference type="InterPro" id="IPR045851">
    <property type="entry name" value="AMP-bd_C_sf"/>
</dbReference>
<dbReference type="InterPro" id="IPR020845">
    <property type="entry name" value="AMP-binding_CS"/>
</dbReference>
<dbReference type="Pfam" id="PF00501">
    <property type="entry name" value="AMP-binding"/>
    <property type="match status" value="1"/>
</dbReference>
<dbReference type="NCBIfam" id="TIGR01733">
    <property type="entry name" value="AA-adenyl-dom"/>
    <property type="match status" value="1"/>
</dbReference>
<gene>
    <name evidence="6" type="ORF">E1292_49255</name>
</gene>
<dbReference type="Pfam" id="PF00550">
    <property type="entry name" value="PP-binding"/>
    <property type="match status" value="1"/>
</dbReference>
<dbReference type="InterPro" id="IPR010071">
    <property type="entry name" value="AA_adenyl_dom"/>
</dbReference>
<dbReference type="InterPro" id="IPR009081">
    <property type="entry name" value="PP-bd_ACP"/>
</dbReference>
<dbReference type="SMART" id="SM00823">
    <property type="entry name" value="PKS_PP"/>
    <property type="match status" value="1"/>
</dbReference>
<dbReference type="Proteomes" id="UP000295258">
    <property type="component" value="Unassembled WGS sequence"/>
</dbReference>
<accession>A0A4R4U0V0</accession>
<evidence type="ECO:0000259" key="5">
    <source>
        <dbReference type="PROSITE" id="PS50075"/>
    </source>
</evidence>
<dbReference type="Pfam" id="PF00668">
    <property type="entry name" value="Condensation"/>
    <property type="match status" value="1"/>
</dbReference>
<dbReference type="GO" id="GO:0043041">
    <property type="term" value="P:amino acid activation for nonribosomal peptide biosynthetic process"/>
    <property type="evidence" value="ECO:0007669"/>
    <property type="project" value="TreeGrafter"/>
</dbReference>
<evidence type="ECO:0000256" key="2">
    <source>
        <dbReference type="ARBA" id="ARBA00022450"/>
    </source>
</evidence>
<dbReference type="InterPro" id="IPR006162">
    <property type="entry name" value="Ppantetheine_attach_site"/>
</dbReference>
<sequence>MTENAGLLAWLADAQPASPELAGTEPVGAECVGGGGAPGFPVACPPGVGVPEVLAAWGALLYHHTGRHDVAFRVVGDGADDVVGFTVDPAGTLADLAASVTRALPAAGPYAPGSGPLPVLARGDGRVPGVLVLGLGGDRAWLRYDPARSADMVARHATHLAAVLAMPADRTIRDLDPLSPAEHARLDRWNDTATAYPRDRRIEQLFAEQAERAPAHPAVVHGSTTLTYAELHRRSSSLARSLLREGLRPGEPVALLLPRTAELVVSALAVLKAGGCYLPIDPTTVQDRVAFTLEDSGAKLLIASGRPPATPAGSRIVDLGDQDWTTGPVPDGPEPGSDGPEADGPEPGADRPEADGPEADGPEAVLDGPEAGDASAPAYLMYTSGTTGRPKGVMIPHRGVVRLVRGVGYVRLDATTRMAQVGATGFDASVWEIWGALLNGGTLHLLDRETFLDAEELRRSLDGAGVTTALFTSALFARLADEDPGVFRPLRDLLVGGDVLSPGHARAVLRANPGLRLVNAYGPTENAVISTVHAVAGPLGARVPVGRPVPNTAAYVLNQDRLPLPVGVPGDLYVSGDGMATGYHERPELTGRAFVRHAGRLLYRTGDRARRLPDGSIDFLGREDRQVKVRGFRVEPGEVETALLNVAGVSGAVVVLRRMPEPHLCAYVEGRVEVEHVRAEIERRLPAPMVPAHFVVLPELPLTPNGKVDLAGLPAPEVASGGRAARDEVERTLAGLWEDVLGVRGIGADDPLDRLGGSSLTATRVSALVRRRFGVSCPVSAVLSAGTVAELAETVRAADRAQVAGPRPGLATERTPLSPQQHGVYVEQVKDPADTQYNLPILVDVPGPVDHERLTAALATLVERHEILRTEFAVDGDGRPYQRVREPRGVTIDVVDLAQGEDPDAWARRWIRPFDLAEAPLWRAALVRHAAGARLALDIHHLLTDGHALTLLMGEWAALVRGERPPGAELRYRDYAQWAAGPERRALSDSQRPFWEETFDRPVPPLDLPADVPAEARLAVRATEGGHLAFRFGPRRTLAVRELARAESVTPFHVLLAAYTAFLGRVSGGADVTVGTAASGRHLPGVDRVQGMFVNTLCLRAHPSAELPFLRHLRTVAAHAVAAVDHQDHTLDATRYARPSGHGRHPLFDTFFAVQDTGLQRVDFLGGRPRWRPDVTGRTIFDLDLQIEVEPEDYAARWAYASALFQRPTVELFRDELLALLDAALAEPGTPLGGLGELRRVAVTPHDLSELAFDFDF</sequence>